<evidence type="ECO:0000313" key="1">
    <source>
        <dbReference type="EMBL" id="MDF9746302.1"/>
    </source>
</evidence>
<comment type="caution">
    <text evidence="1">The sequence shown here is derived from an EMBL/GenBank/DDBJ whole genome shotgun (WGS) entry which is preliminary data.</text>
</comment>
<sequence>MPDHPEDQPPDCPHCGHTVTAISVVGPTEAYVSPCGCEIAPGLLATGFEP</sequence>
<evidence type="ECO:0008006" key="3">
    <source>
        <dbReference type="Google" id="ProtNLM"/>
    </source>
</evidence>
<keyword evidence="2" id="KW-1185">Reference proteome</keyword>
<name>A0A9Q4L281_9EURY</name>
<dbReference type="EMBL" id="JAMQOT010000004">
    <property type="protein sequence ID" value="MDF9746302.1"/>
    <property type="molecule type" value="Genomic_DNA"/>
</dbReference>
<gene>
    <name evidence="1" type="ORF">NDI89_11990</name>
</gene>
<dbReference type="RefSeq" id="WP_277521857.1">
    <property type="nucleotide sequence ID" value="NZ_JAMQOT010000004.1"/>
</dbReference>
<reference evidence="1" key="1">
    <citation type="submission" date="2022-06" db="EMBL/GenBank/DDBJ databases">
        <title>Natrinema sp. a new haloarchaeum isolate from saline soil.</title>
        <authorList>
            <person name="Strakova D."/>
            <person name="Galisteo C."/>
            <person name="Sanchez-Porro C."/>
            <person name="Ventosa A."/>
        </authorList>
    </citation>
    <scope>NUCLEOTIDE SEQUENCE</scope>
    <source>
        <strain evidence="1">S1CR25-10</strain>
    </source>
</reference>
<organism evidence="1 2">
    <name type="scientific">Natrinema salsiterrestre</name>
    <dbReference type="NCBI Taxonomy" id="2950540"/>
    <lineage>
        <taxon>Archaea</taxon>
        <taxon>Methanobacteriati</taxon>
        <taxon>Methanobacteriota</taxon>
        <taxon>Stenosarchaea group</taxon>
        <taxon>Halobacteria</taxon>
        <taxon>Halobacteriales</taxon>
        <taxon>Natrialbaceae</taxon>
        <taxon>Natrinema</taxon>
    </lineage>
</organism>
<protein>
    <recommendedName>
        <fullName evidence="3">Small CPxCG-related zinc finger protein</fullName>
    </recommendedName>
</protein>
<dbReference type="Proteomes" id="UP001154061">
    <property type="component" value="Unassembled WGS sequence"/>
</dbReference>
<evidence type="ECO:0000313" key="2">
    <source>
        <dbReference type="Proteomes" id="UP001154061"/>
    </source>
</evidence>
<dbReference type="AlphaFoldDB" id="A0A9Q4L281"/>
<proteinExistence type="predicted"/>
<accession>A0A9Q4L281</accession>